<evidence type="ECO:0000313" key="1">
    <source>
        <dbReference type="EnsemblMetazoa" id="AARA014697-PA"/>
    </source>
</evidence>
<organism evidence="1 2">
    <name type="scientific">Anopheles arabiensis</name>
    <name type="common">Mosquito</name>
    <dbReference type="NCBI Taxonomy" id="7173"/>
    <lineage>
        <taxon>Eukaryota</taxon>
        <taxon>Metazoa</taxon>
        <taxon>Ecdysozoa</taxon>
        <taxon>Arthropoda</taxon>
        <taxon>Hexapoda</taxon>
        <taxon>Insecta</taxon>
        <taxon>Pterygota</taxon>
        <taxon>Neoptera</taxon>
        <taxon>Endopterygota</taxon>
        <taxon>Diptera</taxon>
        <taxon>Nematocera</taxon>
        <taxon>Culicoidea</taxon>
        <taxon>Culicidae</taxon>
        <taxon>Anophelinae</taxon>
        <taxon>Anopheles</taxon>
    </lineage>
</organism>
<accession>A0A182IGV9</accession>
<dbReference type="AlphaFoldDB" id="A0A182IGV9"/>
<dbReference type="EMBL" id="APCN01000215">
    <property type="status" value="NOT_ANNOTATED_CDS"/>
    <property type="molecule type" value="Genomic_DNA"/>
</dbReference>
<dbReference type="VEuPathDB" id="VectorBase:AARA014697"/>
<protein>
    <submittedName>
        <fullName evidence="1">Uncharacterized protein</fullName>
    </submittedName>
</protein>
<sequence length="25" mass="2892">MTTKAENKITLKIETAKNNLMKSRK</sequence>
<evidence type="ECO:0000313" key="2">
    <source>
        <dbReference type="Proteomes" id="UP000075840"/>
    </source>
</evidence>
<keyword evidence="2" id="KW-1185">Reference proteome</keyword>
<proteinExistence type="predicted"/>
<name>A0A182IGV9_ANOAR</name>
<reference evidence="1" key="1">
    <citation type="submission" date="2022-08" db="UniProtKB">
        <authorList>
            <consortium name="EnsemblMetazoa"/>
        </authorList>
    </citation>
    <scope>IDENTIFICATION</scope>
    <source>
        <strain evidence="1">Dongola</strain>
    </source>
</reference>
<dbReference type="Proteomes" id="UP000075840">
    <property type="component" value="Unassembled WGS sequence"/>
</dbReference>
<dbReference type="EnsemblMetazoa" id="AARA014697-RA">
    <property type="protein sequence ID" value="AARA014697-PA"/>
    <property type="gene ID" value="AARA014697"/>
</dbReference>